<accession>A0A0E9WFJ7</accession>
<protein>
    <submittedName>
        <fullName evidence="1">Uncharacterized protein</fullName>
    </submittedName>
</protein>
<name>A0A0E9WFJ7_ANGAN</name>
<dbReference type="AlphaFoldDB" id="A0A0E9WFJ7"/>
<evidence type="ECO:0000313" key="1">
    <source>
        <dbReference type="EMBL" id="JAH89137.1"/>
    </source>
</evidence>
<dbReference type="EMBL" id="GBXM01019440">
    <property type="protein sequence ID" value="JAH89137.1"/>
    <property type="molecule type" value="Transcribed_RNA"/>
</dbReference>
<reference evidence="1" key="1">
    <citation type="submission" date="2014-11" db="EMBL/GenBank/DDBJ databases">
        <authorList>
            <person name="Amaro Gonzalez C."/>
        </authorList>
    </citation>
    <scope>NUCLEOTIDE SEQUENCE</scope>
</reference>
<sequence length="70" mass="7846">MTLLLTGTFTDCDTQTGDRHSHTGTRLLTRHVCVDISFLRGPFPVRYTHTFHSRAAVDFVPAFPPPPTFS</sequence>
<proteinExistence type="predicted"/>
<reference evidence="1" key="2">
    <citation type="journal article" date="2015" name="Fish Shellfish Immunol.">
        <title>Early steps in the European eel (Anguilla anguilla)-Vibrio vulnificus interaction in the gills: Role of the RtxA13 toxin.</title>
        <authorList>
            <person name="Callol A."/>
            <person name="Pajuelo D."/>
            <person name="Ebbesson L."/>
            <person name="Teles M."/>
            <person name="MacKenzie S."/>
            <person name="Amaro C."/>
        </authorList>
    </citation>
    <scope>NUCLEOTIDE SEQUENCE</scope>
</reference>
<organism evidence="1">
    <name type="scientific">Anguilla anguilla</name>
    <name type="common">European freshwater eel</name>
    <name type="synonym">Muraena anguilla</name>
    <dbReference type="NCBI Taxonomy" id="7936"/>
    <lineage>
        <taxon>Eukaryota</taxon>
        <taxon>Metazoa</taxon>
        <taxon>Chordata</taxon>
        <taxon>Craniata</taxon>
        <taxon>Vertebrata</taxon>
        <taxon>Euteleostomi</taxon>
        <taxon>Actinopterygii</taxon>
        <taxon>Neopterygii</taxon>
        <taxon>Teleostei</taxon>
        <taxon>Anguilliformes</taxon>
        <taxon>Anguillidae</taxon>
        <taxon>Anguilla</taxon>
    </lineage>
</organism>